<comment type="caution">
    <text evidence="2">The sequence shown here is derived from an EMBL/GenBank/DDBJ whole genome shotgun (WGS) entry which is preliminary data.</text>
</comment>
<keyword evidence="3" id="KW-1185">Reference proteome</keyword>
<name>A0ABY2SRM9_9HYPH</name>
<dbReference type="EMBL" id="SZPQ01000001">
    <property type="protein sequence ID" value="TKI08530.1"/>
    <property type="molecule type" value="Genomic_DNA"/>
</dbReference>
<evidence type="ECO:0000313" key="2">
    <source>
        <dbReference type="EMBL" id="TKI08530.1"/>
    </source>
</evidence>
<evidence type="ECO:0000313" key="3">
    <source>
        <dbReference type="Proteomes" id="UP000305202"/>
    </source>
</evidence>
<organism evidence="2 3">
    <name type="scientific">Martelella alba</name>
    <dbReference type="NCBI Taxonomy" id="2590451"/>
    <lineage>
        <taxon>Bacteria</taxon>
        <taxon>Pseudomonadati</taxon>
        <taxon>Pseudomonadota</taxon>
        <taxon>Alphaproteobacteria</taxon>
        <taxon>Hyphomicrobiales</taxon>
        <taxon>Aurantimonadaceae</taxon>
        <taxon>Martelella</taxon>
    </lineage>
</organism>
<dbReference type="InterPro" id="IPR020945">
    <property type="entry name" value="DMSO/NO3_reduct_chaperone"/>
</dbReference>
<sequence length="205" mass="23456">MPMNTRDVSAVENETAVHDDDIFPCWEAIGFLLRDFFMSPRRETLNQLLTLTETYRGETQHSALPLSKTDWQENEYEFNRLFIGPQALPAPPYASVYLEAEPQLMGKSTGEIRQLLHGLGLAVSLENRVPDDHVSYEIELSLLLAKLAPQQPVYAETLAWLVGEHMRHWLPLFTTRVEQHARTPSLSAVSRILSLWFVDAQRRIA</sequence>
<evidence type="ECO:0000256" key="1">
    <source>
        <dbReference type="ARBA" id="ARBA00023186"/>
    </source>
</evidence>
<dbReference type="SUPFAM" id="SSF89155">
    <property type="entry name" value="TorD-like"/>
    <property type="match status" value="1"/>
</dbReference>
<dbReference type="Proteomes" id="UP000305202">
    <property type="component" value="Unassembled WGS sequence"/>
</dbReference>
<reference evidence="2 3" key="1">
    <citation type="submission" date="2019-04" db="EMBL/GenBank/DDBJ databases">
        <authorList>
            <person name="Li M."/>
            <person name="Gao C."/>
        </authorList>
    </citation>
    <scope>NUCLEOTIDE SEQUENCE [LARGE SCALE GENOMIC DNA]</scope>
    <source>
        <strain evidence="2 3">BGMRC 2031</strain>
    </source>
</reference>
<gene>
    <name evidence="2" type="ORF">FCN80_00235</name>
</gene>
<dbReference type="InterPro" id="IPR036411">
    <property type="entry name" value="TorD-like_sf"/>
</dbReference>
<keyword evidence="1" id="KW-0143">Chaperone</keyword>
<dbReference type="Pfam" id="PF02613">
    <property type="entry name" value="Nitrate_red_del"/>
    <property type="match status" value="1"/>
</dbReference>
<dbReference type="PANTHER" id="PTHR34227">
    <property type="entry name" value="CHAPERONE PROTEIN YCDY"/>
    <property type="match status" value="1"/>
</dbReference>
<dbReference type="PANTHER" id="PTHR34227:SF12">
    <property type="entry name" value="CHAPERONE PROTEIN YCDY"/>
    <property type="match status" value="1"/>
</dbReference>
<accession>A0ABY2SRM9</accession>
<dbReference type="Gene3D" id="1.10.3480.10">
    <property type="entry name" value="TorD-like"/>
    <property type="match status" value="1"/>
</dbReference>
<proteinExistence type="predicted"/>
<dbReference type="InterPro" id="IPR050289">
    <property type="entry name" value="TorD/DmsD_chaperones"/>
</dbReference>
<protein>
    <submittedName>
        <fullName evidence="2">Cytoplasmic chaperone TorD family protein</fullName>
    </submittedName>
</protein>